<keyword evidence="3" id="KW-1185">Reference proteome</keyword>
<reference evidence="3" key="1">
    <citation type="submission" date="2016-10" db="EMBL/GenBank/DDBJ databases">
        <authorList>
            <person name="Varghese N."/>
            <person name="Submissions S."/>
        </authorList>
    </citation>
    <scope>NUCLEOTIDE SEQUENCE [LARGE SCALE GENOMIC DNA]</scope>
    <source>
        <strain evidence="3">CGMCC 1.12402</strain>
    </source>
</reference>
<dbReference type="GeneID" id="99987372"/>
<dbReference type="Proteomes" id="UP000199437">
    <property type="component" value="Unassembled WGS sequence"/>
</dbReference>
<keyword evidence="1" id="KW-0732">Signal</keyword>
<accession>A0A1I0QT07</accession>
<proteinExistence type="predicted"/>
<evidence type="ECO:0000256" key="1">
    <source>
        <dbReference type="SAM" id="SignalP"/>
    </source>
</evidence>
<dbReference type="RefSeq" id="WP_139177558.1">
    <property type="nucleotide sequence ID" value="NZ_FOIR01000002.1"/>
</dbReference>
<dbReference type="EMBL" id="FOIR01000002">
    <property type="protein sequence ID" value="SEW30737.1"/>
    <property type="molecule type" value="Genomic_DNA"/>
</dbReference>
<name>A0A1I0QT07_9BACT</name>
<dbReference type="AlphaFoldDB" id="A0A1I0QT07"/>
<dbReference type="OrthoDB" id="980700at2"/>
<evidence type="ECO:0000313" key="3">
    <source>
        <dbReference type="Proteomes" id="UP000199437"/>
    </source>
</evidence>
<feature type="signal peptide" evidence="1">
    <location>
        <begin position="1"/>
        <end position="20"/>
    </location>
</feature>
<protein>
    <recommendedName>
        <fullName evidence="4">DUF4468 domain-containing protein</fullName>
    </recommendedName>
</protein>
<organism evidence="2 3">
    <name type="scientific">Roseivirga pacifica</name>
    <dbReference type="NCBI Taxonomy" id="1267423"/>
    <lineage>
        <taxon>Bacteria</taxon>
        <taxon>Pseudomonadati</taxon>
        <taxon>Bacteroidota</taxon>
        <taxon>Cytophagia</taxon>
        <taxon>Cytophagales</taxon>
        <taxon>Roseivirgaceae</taxon>
        <taxon>Roseivirga</taxon>
    </lineage>
</organism>
<evidence type="ECO:0008006" key="4">
    <source>
        <dbReference type="Google" id="ProtNLM"/>
    </source>
</evidence>
<evidence type="ECO:0000313" key="2">
    <source>
        <dbReference type="EMBL" id="SEW30737.1"/>
    </source>
</evidence>
<dbReference type="STRING" id="1267423.SAMN05216290_2680"/>
<sequence>MVKNSKYLLLALLMALVNLAAGQIGKDTYSPMKRDSEITRITLENYFKKYTDDQLLNRVVKTATHYQAGEGLKVNIDARNARIMFDNGIVWHSKQHAEIMDTFFDEEMVSLQQERLITCLLAFLRDFNSYLPQISSTEAYTFDFEVRDPVRKDETPEETEKSKLRTYKLSITIQQKDVASLKAETTDLNTLRNKITIEKSKL</sequence>
<feature type="chain" id="PRO_5011543123" description="DUF4468 domain-containing protein" evidence="1">
    <location>
        <begin position="21"/>
        <end position="202"/>
    </location>
</feature>
<gene>
    <name evidence="2" type="ORF">SAMN05216290_2680</name>
</gene>